<evidence type="ECO:0000313" key="3">
    <source>
        <dbReference type="Proteomes" id="UP001499959"/>
    </source>
</evidence>
<name>A0ABP9BUV7_9GAMM</name>
<comment type="caution">
    <text evidence="2">The sequence shown here is derived from an EMBL/GenBank/DDBJ whole genome shotgun (WGS) entry which is preliminary data.</text>
</comment>
<keyword evidence="1" id="KW-0472">Membrane</keyword>
<dbReference type="Proteomes" id="UP001499959">
    <property type="component" value="Unassembled WGS sequence"/>
</dbReference>
<feature type="transmembrane region" description="Helical" evidence="1">
    <location>
        <begin position="59"/>
        <end position="79"/>
    </location>
</feature>
<keyword evidence="1" id="KW-0812">Transmembrane</keyword>
<feature type="transmembrane region" description="Helical" evidence="1">
    <location>
        <begin position="119"/>
        <end position="141"/>
    </location>
</feature>
<accession>A0ABP9BUV7</accession>
<gene>
    <name evidence="2" type="ORF">GCM10023307_28600</name>
</gene>
<feature type="transmembrane region" description="Helical" evidence="1">
    <location>
        <begin position="91"/>
        <end position="112"/>
    </location>
</feature>
<dbReference type="RefSeq" id="WP_345304022.1">
    <property type="nucleotide sequence ID" value="NZ_BAABJE010000015.1"/>
</dbReference>
<dbReference type="EMBL" id="BAABJE010000015">
    <property type="protein sequence ID" value="GAA4800501.1"/>
    <property type="molecule type" value="Genomic_DNA"/>
</dbReference>
<evidence type="ECO:0000313" key="2">
    <source>
        <dbReference type="EMBL" id="GAA4800501.1"/>
    </source>
</evidence>
<keyword evidence="1" id="KW-1133">Transmembrane helix</keyword>
<keyword evidence="3" id="KW-1185">Reference proteome</keyword>
<feature type="transmembrane region" description="Helical" evidence="1">
    <location>
        <begin position="25"/>
        <end position="47"/>
    </location>
</feature>
<proteinExistence type="predicted"/>
<protein>
    <submittedName>
        <fullName evidence="2">Uncharacterized protein</fullName>
    </submittedName>
</protein>
<reference evidence="3" key="1">
    <citation type="journal article" date="2019" name="Int. J. Syst. Evol. Microbiol.">
        <title>The Global Catalogue of Microorganisms (GCM) 10K type strain sequencing project: providing services to taxonomists for standard genome sequencing and annotation.</title>
        <authorList>
            <consortium name="The Broad Institute Genomics Platform"/>
            <consortium name="The Broad Institute Genome Sequencing Center for Infectious Disease"/>
            <person name="Wu L."/>
            <person name="Ma J."/>
        </authorList>
    </citation>
    <scope>NUCLEOTIDE SEQUENCE [LARGE SCALE GENOMIC DNA]</scope>
    <source>
        <strain evidence="3">JCM 18204</strain>
    </source>
</reference>
<organism evidence="2 3">
    <name type="scientific">Lysobacter hankyongensis</name>
    <dbReference type="NCBI Taxonomy" id="1176535"/>
    <lineage>
        <taxon>Bacteria</taxon>
        <taxon>Pseudomonadati</taxon>
        <taxon>Pseudomonadota</taxon>
        <taxon>Gammaproteobacteria</taxon>
        <taxon>Lysobacterales</taxon>
        <taxon>Lysobacteraceae</taxon>
        <taxon>Lysobacter</taxon>
    </lineage>
</organism>
<sequence length="159" mass="17090">MAVVRYRIPDEPRPSGLIRYAVDPMWPLLAIMLSGNALGLAWFAFNSRALGSVSAAREGAYIAGSLLGCVALAFLIRMAAEQGLLPDKASLQYALLAFAALKPSLGYALYISQSRSAELIVHFGGVLRNGIVGLLVCFLIARSALDDLKLPWLISEALR</sequence>
<evidence type="ECO:0000256" key="1">
    <source>
        <dbReference type="SAM" id="Phobius"/>
    </source>
</evidence>